<accession>A0A1D9LD25</accession>
<dbReference type="GeneID" id="68840275"/>
<proteinExistence type="predicted"/>
<dbReference type="SUPFAM" id="SSF52540">
    <property type="entry name" value="P-loop containing nucleoside triphosphate hydrolases"/>
    <property type="match status" value="1"/>
</dbReference>
<dbReference type="STRING" id="1108595.BKX93_03505"/>
<dbReference type="KEGG" id="cvc:BKX93_03505"/>
<reference evidence="1 2" key="1">
    <citation type="submission" date="2016-10" db="EMBL/GenBank/DDBJ databases">
        <title>Chromobacterium muskegensis sp. nov., an insecticidal bacterium isolated from Sphagnum bogs.</title>
        <authorList>
            <person name="Sparks M.E."/>
            <person name="Blackburn M.B."/>
            <person name="Gundersen-Rindal D.E."/>
            <person name="Mitchell A."/>
            <person name="Farrar R."/>
            <person name="Kuhar D."/>
        </authorList>
    </citation>
    <scope>NUCLEOTIDE SEQUENCE [LARGE SCALE GENOMIC DNA]</scope>
    <source>
        <strain evidence="1 2">21-1</strain>
    </source>
</reference>
<dbReference type="RefSeq" id="WP_070978742.1">
    <property type="nucleotide sequence ID" value="NZ_CP017707.1"/>
</dbReference>
<dbReference type="AlphaFoldDB" id="A0A1D9LD25"/>
<dbReference type="EMBL" id="CP017707">
    <property type="protein sequence ID" value="AOZ49158.1"/>
    <property type="molecule type" value="Genomic_DNA"/>
</dbReference>
<evidence type="ECO:0000313" key="1">
    <source>
        <dbReference type="EMBL" id="AOZ49158.1"/>
    </source>
</evidence>
<sequence>MLIVVEGISAVGKTTWASRYGPMVVDEISGNPPEDSSVTAAGQYWSERHSERWQLGLALEQGHKIVCFDTDPLKIHYSWCLWQIGEGSREAWMATVESSRELIVQKRLGFADRVLFLERSEEEVRLQRANDITRRRGNFETNVRLCKPLRHWYQMLETLSPGSVVFNAHQATDPAQPHLRTDRYNLQLFDALINAADRHPVNPALQGCRLE</sequence>
<organism evidence="1 2">
    <name type="scientific">Chromobacterium vaccinii</name>
    <dbReference type="NCBI Taxonomy" id="1108595"/>
    <lineage>
        <taxon>Bacteria</taxon>
        <taxon>Pseudomonadati</taxon>
        <taxon>Pseudomonadota</taxon>
        <taxon>Betaproteobacteria</taxon>
        <taxon>Neisseriales</taxon>
        <taxon>Chromobacteriaceae</taxon>
        <taxon>Chromobacterium</taxon>
    </lineage>
</organism>
<protein>
    <submittedName>
        <fullName evidence="1">Uncharacterized protein</fullName>
    </submittedName>
</protein>
<name>A0A1D9LD25_9NEIS</name>
<dbReference type="InterPro" id="IPR027417">
    <property type="entry name" value="P-loop_NTPase"/>
</dbReference>
<dbReference type="Proteomes" id="UP000178776">
    <property type="component" value="Chromosome"/>
</dbReference>
<evidence type="ECO:0000313" key="2">
    <source>
        <dbReference type="Proteomes" id="UP000178776"/>
    </source>
</evidence>
<gene>
    <name evidence="1" type="ORF">BKX93_03505</name>
</gene>